<evidence type="ECO:0000256" key="5">
    <source>
        <dbReference type="ARBA" id="ARBA00023163"/>
    </source>
</evidence>
<dbReference type="EMBL" id="BNCQ01000005">
    <property type="protein sequence ID" value="GIL98034.1"/>
    <property type="molecule type" value="Genomic_DNA"/>
</dbReference>
<evidence type="ECO:0000256" key="2">
    <source>
        <dbReference type="ARBA" id="ARBA00006378"/>
    </source>
</evidence>
<keyword evidence="5 7" id="KW-0804">Transcription</keyword>
<dbReference type="Pfam" id="PF05669">
    <property type="entry name" value="Med31"/>
    <property type="match status" value="1"/>
</dbReference>
<comment type="caution">
    <text evidence="8">The sequence shown here is derived from an EMBL/GenBank/DDBJ whole genome shotgun (WGS) entry which is preliminary data.</text>
</comment>
<comment type="subcellular location">
    <subcellularLocation>
        <location evidence="1 7">Nucleus</location>
    </subcellularLocation>
</comment>
<sequence length="174" mass="20163">SKLPHPLHVYVLDNISCVKIYWKQCIFVFGTTACRAQIMSTGARRVWTDEEVGISGHERFALELEFVQCLANPLYINWLATKQYFDNPSFINYLKYLQYWKQPAYASHITYPHCLFFLDRLQDPEFRVAIKDFSYAEHIRQAQETFFRNFHSNRVADAVGAVQGTAGDTGSPKP</sequence>
<keyword evidence="3 7" id="KW-0805">Transcription regulation</keyword>
<reference evidence="8" key="1">
    <citation type="journal article" date="2021" name="Proc. Natl. Acad. Sci. U.S.A.">
        <title>Three genomes in the algal genus Volvox reveal the fate of a haploid sex-determining region after a transition to homothallism.</title>
        <authorList>
            <person name="Yamamoto K."/>
            <person name="Hamaji T."/>
            <person name="Kawai-Toyooka H."/>
            <person name="Matsuzaki R."/>
            <person name="Takahashi F."/>
            <person name="Nishimura Y."/>
            <person name="Kawachi M."/>
            <person name="Noguchi H."/>
            <person name="Minakuchi Y."/>
            <person name="Umen J.G."/>
            <person name="Toyoda A."/>
            <person name="Nozaki H."/>
        </authorList>
    </citation>
    <scope>NUCLEOTIDE SEQUENCE</scope>
    <source>
        <strain evidence="8">NIES-3785</strain>
    </source>
</reference>
<evidence type="ECO:0000256" key="6">
    <source>
        <dbReference type="ARBA" id="ARBA00023242"/>
    </source>
</evidence>
<evidence type="ECO:0000313" key="9">
    <source>
        <dbReference type="Proteomes" id="UP000722791"/>
    </source>
</evidence>
<dbReference type="GO" id="GO:0006355">
    <property type="term" value="P:regulation of DNA-templated transcription"/>
    <property type="evidence" value="ECO:0007669"/>
    <property type="project" value="InterPro"/>
</dbReference>
<dbReference type="InterPro" id="IPR008831">
    <property type="entry name" value="Mediator_Med31"/>
</dbReference>
<accession>A0A8J4DEL3</accession>
<dbReference type="GO" id="GO:0003712">
    <property type="term" value="F:transcription coregulator activity"/>
    <property type="evidence" value="ECO:0007669"/>
    <property type="project" value="InterPro"/>
</dbReference>
<comment type="similarity">
    <text evidence="2 7">Belongs to the Mediator complex subunit 31 family.</text>
</comment>
<dbReference type="PANTHER" id="PTHR13186">
    <property type="entry name" value="MEDIATOR OF RNA POLYMERASE II TRANSCRIPTION SUBUNIT 31"/>
    <property type="match status" value="1"/>
</dbReference>
<keyword evidence="6 7" id="KW-0539">Nucleus</keyword>
<evidence type="ECO:0000256" key="4">
    <source>
        <dbReference type="ARBA" id="ARBA00023159"/>
    </source>
</evidence>
<evidence type="ECO:0000256" key="1">
    <source>
        <dbReference type="ARBA" id="ARBA00004123"/>
    </source>
</evidence>
<name>A0A8J4DEL3_9CHLO</name>
<evidence type="ECO:0000313" key="8">
    <source>
        <dbReference type="EMBL" id="GIL98034.1"/>
    </source>
</evidence>
<organism evidence="8 9">
    <name type="scientific">Volvox reticuliferus</name>
    <dbReference type="NCBI Taxonomy" id="1737510"/>
    <lineage>
        <taxon>Eukaryota</taxon>
        <taxon>Viridiplantae</taxon>
        <taxon>Chlorophyta</taxon>
        <taxon>core chlorophytes</taxon>
        <taxon>Chlorophyceae</taxon>
        <taxon>CS clade</taxon>
        <taxon>Chlamydomonadales</taxon>
        <taxon>Volvocaceae</taxon>
        <taxon>Volvox</taxon>
    </lineage>
</organism>
<comment type="function">
    <text evidence="7">Component of the Mediator complex, a coactivator involved in the regulated transcription of nearly all RNA polymerase II-dependent genes. Mediator functions as a bridge to convey information from gene-specific regulatory proteins to the basal RNA polymerase II transcription machinery. Mediator is recruited to promoters by direct interactions with regulatory proteins and serves as a scaffold for the assembly of a functional preinitiation complex with RNA polymerase II and the general transcription factors.</text>
</comment>
<dbReference type="Gene3D" id="1.10.10.1340">
    <property type="entry name" value="Mediator of RNA polymerase II, submodule Med31 (Soh1)"/>
    <property type="match status" value="1"/>
</dbReference>
<dbReference type="AlphaFoldDB" id="A0A8J4DEL3"/>
<protein>
    <recommendedName>
        <fullName evidence="7">Mediator of RNA polymerase II transcription subunit 31</fullName>
    </recommendedName>
</protein>
<dbReference type="Proteomes" id="UP000722791">
    <property type="component" value="Unassembled WGS sequence"/>
</dbReference>
<proteinExistence type="inferred from homology"/>
<comment type="subunit">
    <text evidence="7">Component of the Mediator complex.</text>
</comment>
<keyword evidence="4 7" id="KW-0010">Activator</keyword>
<evidence type="ECO:0000256" key="3">
    <source>
        <dbReference type="ARBA" id="ARBA00023015"/>
    </source>
</evidence>
<gene>
    <name evidence="8" type="ORF">Vretimale_3439</name>
</gene>
<dbReference type="GO" id="GO:0016592">
    <property type="term" value="C:mediator complex"/>
    <property type="evidence" value="ECO:0007669"/>
    <property type="project" value="InterPro"/>
</dbReference>
<dbReference type="InterPro" id="IPR038089">
    <property type="entry name" value="Med31_sf"/>
</dbReference>
<evidence type="ECO:0000256" key="7">
    <source>
        <dbReference type="RuleBase" id="RU364129"/>
    </source>
</evidence>
<feature type="non-terminal residue" evidence="8">
    <location>
        <position position="1"/>
    </location>
</feature>